<dbReference type="PANTHER" id="PTHR31170">
    <property type="entry name" value="BNAC04G53230D PROTEIN"/>
    <property type="match status" value="1"/>
</dbReference>
<organism evidence="2 3">
    <name type="scientific">Escallonia rubra</name>
    <dbReference type="NCBI Taxonomy" id="112253"/>
    <lineage>
        <taxon>Eukaryota</taxon>
        <taxon>Viridiplantae</taxon>
        <taxon>Streptophyta</taxon>
        <taxon>Embryophyta</taxon>
        <taxon>Tracheophyta</taxon>
        <taxon>Spermatophyta</taxon>
        <taxon>Magnoliopsida</taxon>
        <taxon>eudicotyledons</taxon>
        <taxon>Gunneridae</taxon>
        <taxon>Pentapetalae</taxon>
        <taxon>asterids</taxon>
        <taxon>campanulids</taxon>
        <taxon>Escalloniales</taxon>
        <taxon>Escalloniaceae</taxon>
        <taxon>Escallonia</taxon>
    </lineage>
</organism>
<accession>A0AA88UBD5</accession>
<dbReference type="Proteomes" id="UP001187471">
    <property type="component" value="Unassembled WGS sequence"/>
</dbReference>
<dbReference type="EMBL" id="JAVXUO010002023">
    <property type="protein sequence ID" value="KAK2976948.1"/>
    <property type="molecule type" value="Genomic_DNA"/>
</dbReference>
<feature type="transmembrane region" description="Helical" evidence="1">
    <location>
        <begin position="449"/>
        <end position="474"/>
    </location>
</feature>
<keyword evidence="1" id="KW-0472">Membrane</keyword>
<reference evidence="2" key="1">
    <citation type="submission" date="2022-12" db="EMBL/GenBank/DDBJ databases">
        <title>Draft genome assemblies for two species of Escallonia (Escalloniales).</title>
        <authorList>
            <person name="Chanderbali A."/>
            <person name="Dervinis C."/>
            <person name="Anghel I."/>
            <person name="Soltis D."/>
            <person name="Soltis P."/>
            <person name="Zapata F."/>
        </authorList>
    </citation>
    <scope>NUCLEOTIDE SEQUENCE</scope>
    <source>
        <strain evidence="2">UCBG92.1500</strain>
        <tissue evidence="2">Leaf</tissue>
    </source>
</reference>
<evidence type="ECO:0000313" key="3">
    <source>
        <dbReference type="Proteomes" id="UP001187471"/>
    </source>
</evidence>
<dbReference type="AlphaFoldDB" id="A0AA88UBD5"/>
<keyword evidence="3" id="KW-1185">Reference proteome</keyword>
<evidence type="ECO:0000256" key="1">
    <source>
        <dbReference type="SAM" id="Phobius"/>
    </source>
</evidence>
<dbReference type="InterPro" id="IPR004158">
    <property type="entry name" value="DUF247_pln"/>
</dbReference>
<keyword evidence="1" id="KW-1133">Transmembrane helix</keyword>
<sequence>MNYSAHGGSSGVSGLRSRASVCRVPLGMRRAAEDAGKHAYDPEVVSIGPFHHGNPALKLMEEHKNHVVSHSLEAINRSRSSEADVNQDTVITIDTLAHDIAELEQEARDCYSEAFDMHSERFRYMMVLDGLFIIDVFQRFKQSDAVITRSFPSNVDLSFWLNSHVESGNRETCTQAFCQCTNDGRERVTRWDQSEADLIFRSRWILPMLMLDFIKLENQLPLFILQKLFDLTHFGNQPYSFPYLALFFFSSFNPSMPRSYLSNHETRGILHLLELFHSVYKPTPNGPSRDERRSTGSIRDIQLADITFKKGESNLLDIKYNRTGKAILEIPQLLIDYSTGPLLRNWVALEQSTRSVKPYFTSYVIFVAELVNSPQDVEILRRGDVIVSLIGNDEEVASLLSNIRKEVILFERECYLSSLRHNIGDRMGNMWYQLLGRLKLVVFDPFGKYVAMIITIAAFYLAATQTTFTFLTFFRPRHGHS</sequence>
<protein>
    <submittedName>
        <fullName evidence="2">Uncharacterized protein</fullName>
    </submittedName>
</protein>
<proteinExistence type="predicted"/>
<name>A0AA88UBD5_9ASTE</name>
<dbReference type="PANTHER" id="PTHR31170:SF25">
    <property type="entry name" value="BNAA09G04570D PROTEIN"/>
    <property type="match status" value="1"/>
</dbReference>
<dbReference type="Pfam" id="PF03140">
    <property type="entry name" value="DUF247"/>
    <property type="match status" value="1"/>
</dbReference>
<gene>
    <name evidence="2" type="ORF">RJ640_028751</name>
</gene>
<evidence type="ECO:0000313" key="2">
    <source>
        <dbReference type="EMBL" id="KAK2976948.1"/>
    </source>
</evidence>
<keyword evidence="1" id="KW-0812">Transmembrane</keyword>
<comment type="caution">
    <text evidence="2">The sequence shown here is derived from an EMBL/GenBank/DDBJ whole genome shotgun (WGS) entry which is preliminary data.</text>
</comment>